<dbReference type="AlphaFoldDB" id="A0A251UGW8"/>
<evidence type="ECO:0000313" key="4">
    <source>
        <dbReference type="Proteomes" id="UP000215914"/>
    </source>
</evidence>
<dbReference type="Gramene" id="mRNA:HanXRQr2_Chr01g0043971">
    <property type="protein sequence ID" value="CDS:HanXRQr2_Chr01g0043971.1"/>
    <property type="gene ID" value="HanXRQr2_Chr01g0043971"/>
</dbReference>
<dbReference type="EMBL" id="CM007895">
    <property type="protein sequence ID" value="OTG22293.1"/>
    <property type="molecule type" value="Genomic_DNA"/>
</dbReference>
<keyword evidence="1" id="KW-0732">Signal</keyword>
<feature type="chain" id="PRO_5013327147" evidence="1">
    <location>
        <begin position="21"/>
        <end position="69"/>
    </location>
</feature>
<sequence>MFLLDLRLALLASLKPPTFSSNSISNSPSRRFKFPNSPILAAPFLSTGNIESIRRLVSSFIPIGNCNSE</sequence>
<reference evidence="3" key="2">
    <citation type="submission" date="2017-02" db="EMBL/GenBank/DDBJ databases">
        <title>Sunflower complete genome.</title>
        <authorList>
            <person name="Langlade N."/>
            <person name="Munos S."/>
        </authorList>
    </citation>
    <scope>NUCLEOTIDE SEQUENCE [LARGE SCALE GENOMIC DNA]</scope>
    <source>
        <tissue evidence="3">Leaves</tissue>
    </source>
</reference>
<evidence type="ECO:0000313" key="2">
    <source>
        <dbReference type="EMBL" id="KAF5823964.1"/>
    </source>
</evidence>
<proteinExistence type="predicted"/>
<reference evidence="2" key="3">
    <citation type="submission" date="2020-06" db="EMBL/GenBank/DDBJ databases">
        <title>Helianthus annuus Genome sequencing and assembly Release 2.</title>
        <authorList>
            <person name="Gouzy J."/>
            <person name="Langlade N."/>
            <person name="Munos S."/>
        </authorList>
    </citation>
    <scope>NUCLEOTIDE SEQUENCE</scope>
    <source>
        <tissue evidence="2">Leaves</tissue>
    </source>
</reference>
<gene>
    <name evidence="3" type="ORF">HannXRQ_Chr06g0169931</name>
    <name evidence="2" type="ORF">HanXRQr2_Chr01g0043971</name>
</gene>
<evidence type="ECO:0000313" key="3">
    <source>
        <dbReference type="EMBL" id="OTG22293.1"/>
    </source>
</evidence>
<evidence type="ECO:0000256" key="1">
    <source>
        <dbReference type="SAM" id="SignalP"/>
    </source>
</evidence>
<organism evidence="3 4">
    <name type="scientific">Helianthus annuus</name>
    <name type="common">Common sunflower</name>
    <dbReference type="NCBI Taxonomy" id="4232"/>
    <lineage>
        <taxon>Eukaryota</taxon>
        <taxon>Viridiplantae</taxon>
        <taxon>Streptophyta</taxon>
        <taxon>Embryophyta</taxon>
        <taxon>Tracheophyta</taxon>
        <taxon>Spermatophyta</taxon>
        <taxon>Magnoliopsida</taxon>
        <taxon>eudicotyledons</taxon>
        <taxon>Gunneridae</taxon>
        <taxon>Pentapetalae</taxon>
        <taxon>asterids</taxon>
        <taxon>campanulids</taxon>
        <taxon>Asterales</taxon>
        <taxon>Asteraceae</taxon>
        <taxon>Asteroideae</taxon>
        <taxon>Heliantheae alliance</taxon>
        <taxon>Heliantheae</taxon>
        <taxon>Helianthus</taxon>
    </lineage>
</organism>
<reference evidence="2 4" key="1">
    <citation type="journal article" date="2017" name="Nature">
        <title>The sunflower genome provides insights into oil metabolism, flowering and Asterid evolution.</title>
        <authorList>
            <person name="Badouin H."/>
            <person name="Gouzy J."/>
            <person name="Grassa C.J."/>
            <person name="Murat F."/>
            <person name="Staton S.E."/>
            <person name="Cottret L."/>
            <person name="Lelandais-Briere C."/>
            <person name="Owens G.L."/>
            <person name="Carrere S."/>
            <person name="Mayjonade B."/>
            <person name="Legrand L."/>
            <person name="Gill N."/>
            <person name="Kane N.C."/>
            <person name="Bowers J.E."/>
            <person name="Hubner S."/>
            <person name="Bellec A."/>
            <person name="Berard A."/>
            <person name="Berges H."/>
            <person name="Blanchet N."/>
            <person name="Boniface M.C."/>
            <person name="Brunel D."/>
            <person name="Catrice O."/>
            <person name="Chaidir N."/>
            <person name="Claudel C."/>
            <person name="Donnadieu C."/>
            <person name="Faraut T."/>
            <person name="Fievet G."/>
            <person name="Helmstetter N."/>
            <person name="King M."/>
            <person name="Knapp S.J."/>
            <person name="Lai Z."/>
            <person name="Le Paslier M.C."/>
            <person name="Lippi Y."/>
            <person name="Lorenzon L."/>
            <person name="Mandel J.R."/>
            <person name="Marage G."/>
            <person name="Marchand G."/>
            <person name="Marquand E."/>
            <person name="Bret-Mestries E."/>
            <person name="Morien E."/>
            <person name="Nambeesan S."/>
            <person name="Nguyen T."/>
            <person name="Pegot-Espagnet P."/>
            <person name="Pouilly N."/>
            <person name="Raftis F."/>
            <person name="Sallet E."/>
            <person name="Schiex T."/>
            <person name="Thomas J."/>
            <person name="Vandecasteele C."/>
            <person name="Vares D."/>
            <person name="Vear F."/>
            <person name="Vautrin S."/>
            <person name="Crespi M."/>
            <person name="Mangin B."/>
            <person name="Burke J.M."/>
            <person name="Salse J."/>
            <person name="Munos S."/>
            <person name="Vincourt P."/>
            <person name="Rieseberg L.H."/>
            <person name="Langlade N.B."/>
        </authorList>
    </citation>
    <scope>NUCLEOTIDE SEQUENCE [LARGE SCALE GENOMIC DNA]</scope>
    <source>
        <strain evidence="4">cv. SF193</strain>
        <tissue evidence="2">Leaves</tissue>
    </source>
</reference>
<dbReference type="Proteomes" id="UP000215914">
    <property type="component" value="Chromosome 6"/>
</dbReference>
<feature type="signal peptide" evidence="1">
    <location>
        <begin position="1"/>
        <end position="20"/>
    </location>
</feature>
<name>A0A251UGW8_HELAN</name>
<dbReference type="EMBL" id="MNCJ02000316">
    <property type="protein sequence ID" value="KAF5823964.1"/>
    <property type="molecule type" value="Genomic_DNA"/>
</dbReference>
<accession>A0A251UGW8</accession>
<protein>
    <submittedName>
        <fullName evidence="3">Uncharacterized protein</fullName>
    </submittedName>
</protein>
<keyword evidence="4" id="KW-1185">Reference proteome</keyword>
<dbReference type="InParanoid" id="A0A251UGW8"/>